<keyword evidence="2" id="KW-1185">Reference proteome</keyword>
<sequence>MDFEKLLKGKKDHFAYNCLWKFQNENIICEANYIILPKVKTLSIYNDRYETQKNLNNKTVFGYEILLKKLKNEYSTNFIKIISLQTKECCYVLFIDDNDILVCILKSLNSNVKKILKLIEMNPSYYKKDDYLFFMKGKRVSFDFFLQKNK</sequence>
<dbReference type="STRING" id="370979.SAMN05443663_106266"/>
<gene>
    <name evidence="1" type="ORF">SAMN05443663_106266</name>
</gene>
<evidence type="ECO:0000313" key="1">
    <source>
        <dbReference type="EMBL" id="SHH27896.1"/>
    </source>
</evidence>
<accession>A0A1M5RNW5</accession>
<dbReference type="EMBL" id="FQWC01000006">
    <property type="protein sequence ID" value="SHH27896.1"/>
    <property type="molecule type" value="Genomic_DNA"/>
</dbReference>
<protein>
    <submittedName>
        <fullName evidence="1">Uncharacterized protein</fullName>
    </submittedName>
</protein>
<dbReference type="AlphaFoldDB" id="A0A1M5RNW5"/>
<name>A0A1M5RNW5_9FLAO</name>
<organism evidence="1 2">
    <name type="scientific">Flavobacterium defluvii</name>
    <dbReference type="NCBI Taxonomy" id="370979"/>
    <lineage>
        <taxon>Bacteria</taxon>
        <taxon>Pseudomonadati</taxon>
        <taxon>Bacteroidota</taxon>
        <taxon>Flavobacteriia</taxon>
        <taxon>Flavobacteriales</taxon>
        <taxon>Flavobacteriaceae</taxon>
        <taxon>Flavobacterium</taxon>
    </lineage>
</organism>
<evidence type="ECO:0000313" key="2">
    <source>
        <dbReference type="Proteomes" id="UP000184071"/>
    </source>
</evidence>
<reference evidence="2" key="1">
    <citation type="submission" date="2016-11" db="EMBL/GenBank/DDBJ databases">
        <authorList>
            <person name="Varghese N."/>
            <person name="Submissions S."/>
        </authorList>
    </citation>
    <scope>NUCLEOTIDE SEQUENCE [LARGE SCALE GENOMIC DNA]</scope>
    <source>
        <strain evidence="2">DSM 17963</strain>
    </source>
</reference>
<dbReference type="RefSeq" id="WP_073416964.1">
    <property type="nucleotide sequence ID" value="NZ_FQWC01000006.1"/>
</dbReference>
<proteinExistence type="predicted"/>
<dbReference type="Proteomes" id="UP000184071">
    <property type="component" value="Unassembled WGS sequence"/>
</dbReference>